<evidence type="ECO:0000256" key="1">
    <source>
        <dbReference type="SAM" id="SignalP"/>
    </source>
</evidence>
<dbReference type="PROSITE" id="PS51257">
    <property type="entry name" value="PROKAR_LIPOPROTEIN"/>
    <property type="match status" value="1"/>
</dbReference>
<name>A0A1H6QDS5_9FLAO</name>
<feature type="chain" id="PRO_5011576341" description="DUF4292 domain-containing protein" evidence="1">
    <location>
        <begin position="26"/>
        <end position="207"/>
    </location>
</feature>
<sequence length="207" mass="24750">MQKLMMRYLLISTFFCLFLSCKSYQIPDAVEVENTLPVVQNQYFSDASLDYVYKTHIEIYGNDMSGIFIVKRMNDSIHRMVLTTDFGNKLLDFEISKNTFKVNYVFDKLDKKIILNTLRDDFRTLLQVNNKVLKKYNRNNETIYRTENNQYYYIDLITNNLNKIIKTNKRKEKVIFTFNSKKTTFAENISIQHHNIKLKIEFNQIIN</sequence>
<protein>
    <recommendedName>
        <fullName evidence="4">DUF4292 domain-containing protein</fullName>
    </recommendedName>
</protein>
<evidence type="ECO:0000313" key="3">
    <source>
        <dbReference type="Proteomes" id="UP000199702"/>
    </source>
</evidence>
<dbReference type="Proteomes" id="UP000199702">
    <property type="component" value="Unassembled WGS sequence"/>
</dbReference>
<gene>
    <name evidence="2" type="ORF">SAMN05660918_0458</name>
</gene>
<accession>A0A1H6QDS5</accession>
<organism evidence="2 3">
    <name type="scientific">Flavobacterium terrigena</name>
    <dbReference type="NCBI Taxonomy" id="402734"/>
    <lineage>
        <taxon>Bacteria</taxon>
        <taxon>Pseudomonadati</taxon>
        <taxon>Bacteroidota</taxon>
        <taxon>Flavobacteriia</taxon>
        <taxon>Flavobacteriales</taxon>
        <taxon>Flavobacteriaceae</taxon>
        <taxon>Flavobacterium</taxon>
    </lineage>
</organism>
<proteinExistence type="predicted"/>
<dbReference type="EMBL" id="FNYA01000001">
    <property type="protein sequence ID" value="SEI41851.1"/>
    <property type="molecule type" value="Genomic_DNA"/>
</dbReference>
<evidence type="ECO:0000313" key="2">
    <source>
        <dbReference type="EMBL" id="SEI41851.1"/>
    </source>
</evidence>
<reference evidence="3" key="1">
    <citation type="submission" date="2016-10" db="EMBL/GenBank/DDBJ databases">
        <authorList>
            <person name="Varghese N."/>
            <person name="Submissions S."/>
        </authorList>
    </citation>
    <scope>NUCLEOTIDE SEQUENCE [LARGE SCALE GENOMIC DNA]</scope>
    <source>
        <strain evidence="3">DSM 17934</strain>
    </source>
</reference>
<dbReference type="AlphaFoldDB" id="A0A1H6QDS5"/>
<feature type="signal peptide" evidence="1">
    <location>
        <begin position="1"/>
        <end position="25"/>
    </location>
</feature>
<keyword evidence="1" id="KW-0732">Signal</keyword>
<dbReference type="STRING" id="402734.SAMN05660918_0458"/>
<evidence type="ECO:0008006" key="4">
    <source>
        <dbReference type="Google" id="ProtNLM"/>
    </source>
</evidence>
<keyword evidence="3" id="KW-1185">Reference proteome</keyword>